<reference evidence="3" key="1">
    <citation type="submission" date="2014-05" db="EMBL/GenBank/DDBJ databases">
        <title>The transcriptome of the halophilic microalga Tetraselmis sp. GSL018 isolated from the Great Salt Lake, Utah.</title>
        <authorList>
            <person name="Jinkerson R.E."/>
            <person name="D'Adamo S."/>
            <person name="Posewitz M.C."/>
        </authorList>
    </citation>
    <scope>NUCLEOTIDE SEQUENCE</scope>
    <source>
        <strain evidence="3">GSL018</strain>
    </source>
</reference>
<evidence type="ECO:0000256" key="1">
    <source>
        <dbReference type="ARBA" id="ARBA00010199"/>
    </source>
</evidence>
<evidence type="ECO:0000313" key="3">
    <source>
        <dbReference type="EMBL" id="JAC74998.1"/>
    </source>
</evidence>
<sequence length="214" mass="23346">ELRILAKLAAPTVIQMATQEGMVLTDQLMVGHLGSDELAAAALGNTWFNFWFYILIGMSTAFDTLGSQAFGAKDMAAFWKSVVSAVVVLNILGIPMAVGLWFAEDVVRTVFRQPEELAQMSGRFCRGLIPGIWPMLCGWVATKVLQTRGIMVPPAILGVVFFFANIGLNVFFIDRLGFVGCPTATTVTRFLQMVVSLLYVVYNECRALRAPAAA</sequence>
<dbReference type="InterPro" id="IPR002528">
    <property type="entry name" value="MATE_fam"/>
</dbReference>
<feature type="transmembrane region" description="Helical" evidence="2">
    <location>
        <begin position="124"/>
        <end position="142"/>
    </location>
</feature>
<dbReference type="GO" id="GO:0042910">
    <property type="term" value="F:xenobiotic transmembrane transporter activity"/>
    <property type="evidence" value="ECO:0007669"/>
    <property type="project" value="InterPro"/>
</dbReference>
<feature type="transmembrane region" description="Helical" evidence="2">
    <location>
        <begin position="38"/>
        <end position="62"/>
    </location>
</feature>
<keyword evidence="2" id="KW-0472">Membrane</keyword>
<protein>
    <submittedName>
        <fullName evidence="3">Mate efflux family protein</fullName>
    </submittedName>
</protein>
<dbReference type="GO" id="GO:0016020">
    <property type="term" value="C:membrane"/>
    <property type="evidence" value="ECO:0007669"/>
    <property type="project" value="InterPro"/>
</dbReference>
<feature type="transmembrane region" description="Helical" evidence="2">
    <location>
        <begin position="82"/>
        <end position="103"/>
    </location>
</feature>
<keyword evidence="2" id="KW-1133">Transmembrane helix</keyword>
<dbReference type="GO" id="GO:0015297">
    <property type="term" value="F:antiporter activity"/>
    <property type="evidence" value="ECO:0007669"/>
    <property type="project" value="InterPro"/>
</dbReference>
<feature type="transmembrane region" description="Helical" evidence="2">
    <location>
        <begin position="154"/>
        <end position="173"/>
    </location>
</feature>
<gene>
    <name evidence="3" type="ORF">TSPGSL018_24397</name>
</gene>
<keyword evidence="2" id="KW-0812">Transmembrane</keyword>
<proteinExistence type="inferred from homology"/>
<comment type="similarity">
    <text evidence="1">Belongs to the multi antimicrobial extrusion (MATE) (TC 2.A.66.1) family.</text>
</comment>
<evidence type="ECO:0000256" key="2">
    <source>
        <dbReference type="SAM" id="Phobius"/>
    </source>
</evidence>
<feature type="non-terminal residue" evidence="3">
    <location>
        <position position="1"/>
    </location>
</feature>
<dbReference type="AlphaFoldDB" id="A0A061RSQ3"/>
<dbReference type="PANTHER" id="PTHR11206">
    <property type="entry name" value="MULTIDRUG RESISTANCE PROTEIN"/>
    <property type="match status" value="1"/>
</dbReference>
<dbReference type="Pfam" id="PF01554">
    <property type="entry name" value="MatE"/>
    <property type="match status" value="1"/>
</dbReference>
<name>A0A061RSQ3_9CHLO</name>
<dbReference type="EMBL" id="GBEZ01010715">
    <property type="protein sequence ID" value="JAC74998.1"/>
    <property type="molecule type" value="Transcribed_RNA"/>
</dbReference>
<organism evidence="3">
    <name type="scientific">Tetraselmis sp. GSL018</name>
    <dbReference type="NCBI Taxonomy" id="582737"/>
    <lineage>
        <taxon>Eukaryota</taxon>
        <taxon>Viridiplantae</taxon>
        <taxon>Chlorophyta</taxon>
        <taxon>core chlorophytes</taxon>
        <taxon>Chlorodendrophyceae</taxon>
        <taxon>Chlorodendrales</taxon>
        <taxon>Chlorodendraceae</taxon>
        <taxon>Tetraselmis</taxon>
    </lineage>
</organism>
<accession>A0A061RSQ3</accession>